<feature type="compositionally biased region" description="Basic and acidic residues" evidence="7">
    <location>
        <begin position="1"/>
        <end position="14"/>
    </location>
</feature>
<evidence type="ECO:0000256" key="6">
    <source>
        <dbReference type="ARBA" id="ARBA00023136"/>
    </source>
</evidence>
<evidence type="ECO:0000313" key="10">
    <source>
        <dbReference type="Proteomes" id="UP000734854"/>
    </source>
</evidence>
<gene>
    <name evidence="9" type="ORF">ZIOFF_044659</name>
</gene>
<name>A0A8J5GC68_ZINOF</name>
<keyword evidence="2 8" id="KW-0812">Transmembrane</keyword>
<comment type="caution">
    <text evidence="9">The sequence shown here is derived from an EMBL/GenBank/DDBJ whole genome shotgun (WGS) entry which is preliminary data.</text>
</comment>
<keyword evidence="4 8" id="KW-1133">Transmembrane helix</keyword>
<feature type="compositionally biased region" description="Basic and acidic residues" evidence="7">
    <location>
        <begin position="127"/>
        <end position="143"/>
    </location>
</feature>
<dbReference type="GO" id="GO:0006629">
    <property type="term" value="P:lipid metabolic process"/>
    <property type="evidence" value="ECO:0007669"/>
    <property type="project" value="UniProtKB-KW"/>
</dbReference>
<evidence type="ECO:0000256" key="1">
    <source>
        <dbReference type="ARBA" id="ARBA00004477"/>
    </source>
</evidence>
<evidence type="ECO:0000256" key="3">
    <source>
        <dbReference type="ARBA" id="ARBA00022824"/>
    </source>
</evidence>
<dbReference type="Pfam" id="PF06775">
    <property type="entry name" value="Seipin"/>
    <property type="match status" value="1"/>
</dbReference>
<sequence length="515" mass="57649">MESREPHDGEAKEKEDEEEQEQKDDEVLGEEEEELGFFDAVEFLPAPHEEPPPDSPSLPPLESTSALSSPSPSDAPSLLRRRRRTLSASSDQIVGSPSDPRRNILPASEGPEIDLGSSSIPPGQLVDRGDGRPETSNLDRERGVTAVGDGTRRRLGFLGLVAEAVIMAVFYFVALLTGLFILPIRLFRTAYRIVTEPFHVLRRGRDAVRLRCYRFFRGLFDRVHPWVLGNRIGPQQAWNWLVRLAKGCFWSLYVCIVLSSLVATSSLAAFLIVLNVVEAPIRMTEELNFDYALPRPQALVPITALDGCLVSDDKIDDLEVLRLVPPKHKLQLAILLTLPESDYNKKLGIFQVRVELLTPDGNVSSSSWRPCVLHFKSFQFHLLEMFLKSVFMLTGYSSESQVLMVQMDGLTEGRKPTVCIRVTLEQRAGYGAGAGIPEIYSAHMKLESELPLVKRIIWNWKITLFIWTTMALFNLQLLTLLLCCRPILFPRVRRVDLPVTHPPSGGNGHPPSAAI</sequence>
<proteinExistence type="predicted"/>
<evidence type="ECO:0000313" key="9">
    <source>
        <dbReference type="EMBL" id="KAG6496787.1"/>
    </source>
</evidence>
<keyword evidence="3" id="KW-0256">Endoplasmic reticulum</keyword>
<evidence type="ECO:0000256" key="4">
    <source>
        <dbReference type="ARBA" id="ARBA00022989"/>
    </source>
</evidence>
<organism evidence="9 10">
    <name type="scientific">Zingiber officinale</name>
    <name type="common">Ginger</name>
    <name type="synonym">Amomum zingiber</name>
    <dbReference type="NCBI Taxonomy" id="94328"/>
    <lineage>
        <taxon>Eukaryota</taxon>
        <taxon>Viridiplantae</taxon>
        <taxon>Streptophyta</taxon>
        <taxon>Embryophyta</taxon>
        <taxon>Tracheophyta</taxon>
        <taxon>Spermatophyta</taxon>
        <taxon>Magnoliopsida</taxon>
        <taxon>Liliopsida</taxon>
        <taxon>Zingiberales</taxon>
        <taxon>Zingiberaceae</taxon>
        <taxon>Zingiber</taxon>
    </lineage>
</organism>
<dbReference type="InterPro" id="IPR009617">
    <property type="entry name" value="Seipin"/>
</dbReference>
<keyword evidence="10" id="KW-1185">Reference proteome</keyword>
<feature type="transmembrane region" description="Helical" evidence="8">
    <location>
        <begin position="157"/>
        <end position="182"/>
    </location>
</feature>
<feature type="compositionally biased region" description="Low complexity" evidence="7">
    <location>
        <begin position="37"/>
        <end position="46"/>
    </location>
</feature>
<feature type="region of interest" description="Disordered" evidence="7">
    <location>
        <begin position="1"/>
        <end position="145"/>
    </location>
</feature>
<dbReference type="GO" id="GO:0140042">
    <property type="term" value="P:lipid droplet formation"/>
    <property type="evidence" value="ECO:0007669"/>
    <property type="project" value="UniProtKB-ARBA"/>
</dbReference>
<dbReference type="OrthoDB" id="3990054at2759"/>
<feature type="transmembrane region" description="Helical" evidence="8">
    <location>
        <begin position="250"/>
        <end position="274"/>
    </location>
</feature>
<dbReference type="PANTHER" id="PTHR21212">
    <property type="entry name" value="BERNARDINELLI-SEIP CONGENITAL LIPODYSTROPHY 2 HOMOLOG BSCL2 PROTEIN"/>
    <property type="match status" value="1"/>
</dbReference>
<evidence type="ECO:0000256" key="8">
    <source>
        <dbReference type="SAM" id="Phobius"/>
    </source>
</evidence>
<evidence type="ECO:0000256" key="7">
    <source>
        <dbReference type="SAM" id="MobiDB-lite"/>
    </source>
</evidence>
<dbReference type="Proteomes" id="UP000734854">
    <property type="component" value="Unassembled WGS sequence"/>
</dbReference>
<feature type="compositionally biased region" description="Acidic residues" evidence="7">
    <location>
        <begin position="15"/>
        <end position="36"/>
    </location>
</feature>
<dbReference type="PANTHER" id="PTHR21212:SF0">
    <property type="entry name" value="SEIPIN"/>
    <property type="match status" value="1"/>
</dbReference>
<evidence type="ECO:0000256" key="2">
    <source>
        <dbReference type="ARBA" id="ARBA00022692"/>
    </source>
</evidence>
<evidence type="ECO:0008006" key="11">
    <source>
        <dbReference type="Google" id="ProtNLM"/>
    </source>
</evidence>
<keyword evidence="6 8" id="KW-0472">Membrane</keyword>
<dbReference type="GO" id="GO:0005789">
    <property type="term" value="C:endoplasmic reticulum membrane"/>
    <property type="evidence" value="ECO:0007669"/>
    <property type="project" value="UniProtKB-SubCell"/>
</dbReference>
<reference evidence="9 10" key="1">
    <citation type="submission" date="2020-08" db="EMBL/GenBank/DDBJ databases">
        <title>Plant Genome Project.</title>
        <authorList>
            <person name="Zhang R.-G."/>
        </authorList>
    </citation>
    <scope>NUCLEOTIDE SEQUENCE [LARGE SCALE GENOMIC DNA]</scope>
    <source>
        <tissue evidence="9">Rhizome</tissue>
    </source>
</reference>
<accession>A0A8J5GC68</accession>
<feature type="transmembrane region" description="Helical" evidence="8">
    <location>
        <begin position="464"/>
        <end position="488"/>
    </location>
</feature>
<dbReference type="CDD" id="cd23995">
    <property type="entry name" value="Seipin_BSCL2_like"/>
    <property type="match status" value="1"/>
</dbReference>
<keyword evidence="5" id="KW-0443">Lipid metabolism</keyword>
<feature type="compositionally biased region" description="Low complexity" evidence="7">
    <location>
        <begin position="60"/>
        <end position="78"/>
    </location>
</feature>
<comment type="subcellular location">
    <subcellularLocation>
        <location evidence="1">Endoplasmic reticulum membrane</location>
        <topology evidence="1">Multi-pass membrane protein</topology>
    </subcellularLocation>
</comment>
<dbReference type="AlphaFoldDB" id="A0A8J5GC68"/>
<evidence type="ECO:0000256" key="5">
    <source>
        <dbReference type="ARBA" id="ARBA00023098"/>
    </source>
</evidence>
<protein>
    <recommendedName>
        <fullName evidence="11">Seipin</fullName>
    </recommendedName>
</protein>
<dbReference type="EMBL" id="JACMSC010000012">
    <property type="protein sequence ID" value="KAG6496787.1"/>
    <property type="molecule type" value="Genomic_DNA"/>
</dbReference>